<proteinExistence type="predicted"/>
<evidence type="ECO:0000256" key="2">
    <source>
        <dbReference type="SAM" id="SignalP"/>
    </source>
</evidence>
<dbReference type="EMBL" id="CAJNNV010024375">
    <property type="protein sequence ID" value="CAE8609658.1"/>
    <property type="molecule type" value="Genomic_DNA"/>
</dbReference>
<keyword evidence="2" id="KW-0732">Signal</keyword>
<accession>A0A813FGX5</accession>
<reference evidence="3" key="1">
    <citation type="submission" date="2021-02" db="EMBL/GenBank/DDBJ databases">
        <authorList>
            <person name="Dougan E. K."/>
            <person name="Rhodes N."/>
            <person name="Thang M."/>
            <person name="Chan C."/>
        </authorList>
    </citation>
    <scope>NUCLEOTIDE SEQUENCE</scope>
</reference>
<evidence type="ECO:0000256" key="1">
    <source>
        <dbReference type="SAM" id="MobiDB-lite"/>
    </source>
</evidence>
<evidence type="ECO:0000313" key="3">
    <source>
        <dbReference type="EMBL" id="CAE8609658.1"/>
    </source>
</evidence>
<evidence type="ECO:0000313" key="4">
    <source>
        <dbReference type="Proteomes" id="UP000654075"/>
    </source>
</evidence>
<feature type="signal peptide" evidence="2">
    <location>
        <begin position="1"/>
        <end position="19"/>
    </location>
</feature>
<keyword evidence="4" id="KW-1185">Reference proteome</keyword>
<protein>
    <submittedName>
        <fullName evidence="3">Uncharacterized protein</fullName>
    </submittedName>
</protein>
<dbReference type="Proteomes" id="UP000654075">
    <property type="component" value="Unassembled WGS sequence"/>
</dbReference>
<comment type="caution">
    <text evidence="3">The sequence shown here is derived from an EMBL/GenBank/DDBJ whole genome shotgun (WGS) entry which is preliminary data.</text>
</comment>
<gene>
    <name evidence="3" type="ORF">PGLA1383_LOCUS27484</name>
</gene>
<sequence>MAFSLLFTLGLVFAGPAHAGGVLTHNNNTNNYNNNNKSNNNNNTDNNNNNKLSLHWAPFTFNAGTVCSVDAGICHSWLHMVLMATPSDGNVVQSLVGGGRFKIDETALQDGRSLTFERHLVIGACSRTNRSDCLYLGPSQKYDFGWESQTQMPLTDDGVPSLPDGLPKSFCLEPWMVAGALGVRGSVATLPLTCVDFRAPELV</sequence>
<feature type="chain" id="PRO_5032971571" evidence="2">
    <location>
        <begin position="20"/>
        <end position="203"/>
    </location>
</feature>
<organism evidence="3 4">
    <name type="scientific">Polarella glacialis</name>
    <name type="common">Dinoflagellate</name>
    <dbReference type="NCBI Taxonomy" id="89957"/>
    <lineage>
        <taxon>Eukaryota</taxon>
        <taxon>Sar</taxon>
        <taxon>Alveolata</taxon>
        <taxon>Dinophyceae</taxon>
        <taxon>Suessiales</taxon>
        <taxon>Suessiaceae</taxon>
        <taxon>Polarella</taxon>
    </lineage>
</organism>
<dbReference type="AlphaFoldDB" id="A0A813FGX5"/>
<feature type="region of interest" description="Disordered" evidence="1">
    <location>
        <begin position="26"/>
        <end position="49"/>
    </location>
</feature>
<name>A0A813FGX5_POLGL</name>